<feature type="compositionally biased region" description="Low complexity" evidence="4">
    <location>
        <begin position="251"/>
        <end position="278"/>
    </location>
</feature>
<feature type="region of interest" description="Disordered" evidence="4">
    <location>
        <begin position="213"/>
        <end position="333"/>
    </location>
</feature>
<dbReference type="InterPro" id="IPR033764">
    <property type="entry name" value="Sdr_B"/>
</dbReference>
<dbReference type="SUPFAM" id="SSF56935">
    <property type="entry name" value="Porins"/>
    <property type="match status" value="1"/>
</dbReference>
<dbReference type="PROSITE" id="PS51257">
    <property type="entry name" value="PROKAR_LIPOPROTEIN"/>
    <property type="match status" value="1"/>
</dbReference>
<feature type="region of interest" description="Disordered" evidence="4">
    <location>
        <begin position="108"/>
        <end position="150"/>
    </location>
</feature>
<dbReference type="Pfam" id="PF17210">
    <property type="entry name" value="SdrD_B"/>
    <property type="match status" value="1"/>
</dbReference>
<name>A0ABT1XWX2_9SPHN</name>
<feature type="region of interest" description="Disordered" evidence="4">
    <location>
        <begin position="28"/>
        <end position="88"/>
    </location>
</feature>
<keyword evidence="3" id="KW-0732">Signal</keyword>
<dbReference type="RefSeq" id="WP_257597077.1">
    <property type="nucleotide sequence ID" value="NZ_JANKHH010000008.1"/>
</dbReference>
<feature type="compositionally biased region" description="Basic and acidic residues" evidence="4">
    <location>
        <begin position="28"/>
        <end position="44"/>
    </location>
</feature>
<keyword evidence="2" id="KW-0964">Secreted</keyword>
<evidence type="ECO:0000256" key="2">
    <source>
        <dbReference type="ARBA" id="ARBA00022525"/>
    </source>
</evidence>
<feature type="compositionally biased region" description="Low complexity" evidence="4">
    <location>
        <begin position="315"/>
        <end position="333"/>
    </location>
</feature>
<accession>A0ABT1XWX2</accession>
<dbReference type="InterPro" id="IPR013783">
    <property type="entry name" value="Ig-like_fold"/>
</dbReference>
<feature type="domain" description="SD-repeat containing protein B" evidence="5">
    <location>
        <begin position="1201"/>
        <end position="1250"/>
    </location>
</feature>
<reference evidence="6 7" key="1">
    <citation type="submission" date="2022-08" db="EMBL/GenBank/DDBJ databases">
        <title>Polyphasic taxonomy analysis of Qipengyuania sp.RS5-5.</title>
        <authorList>
            <person name="Xamxidin M."/>
            <person name="Wu M."/>
        </authorList>
    </citation>
    <scope>NUCLEOTIDE SEQUENCE [LARGE SCALE GENOMIC DNA]</scope>
    <source>
        <strain evidence="6 7">RS5-5</strain>
    </source>
</reference>
<evidence type="ECO:0000259" key="5">
    <source>
        <dbReference type="Pfam" id="PF17210"/>
    </source>
</evidence>
<comment type="caution">
    <text evidence="6">The sequence shown here is derived from an EMBL/GenBank/DDBJ whole genome shotgun (WGS) entry which is preliminary data.</text>
</comment>
<keyword evidence="7" id="KW-1185">Reference proteome</keyword>
<dbReference type="Gene3D" id="2.60.40.10">
    <property type="entry name" value="Immunoglobulins"/>
    <property type="match status" value="1"/>
</dbReference>
<feature type="compositionally biased region" description="Basic and acidic residues" evidence="4">
    <location>
        <begin position="283"/>
        <end position="293"/>
    </location>
</feature>
<proteinExistence type="predicted"/>
<dbReference type="EMBL" id="JANKHH010000008">
    <property type="protein sequence ID" value="MCR2835185.1"/>
    <property type="molecule type" value="Genomic_DNA"/>
</dbReference>
<evidence type="ECO:0000313" key="6">
    <source>
        <dbReference type="EMBL" id="MCR2835185.1"/>
    </source>
</evidence>
<dbReference type="Proteomes" id="UP001206067">
    <property type="component" value="Unassembled WGS sequence"/>
</dbReference>
<evidence type="ECO:0000256" key="4">
    <source>
        <dbReference type="SAM" id="MobiDB-lite"/>
    </source>
</evidence>
<evidence type="ECO:0000313" key="7">
    <source>
        <dbReference type="Proteomes" id="UP001206067"/>
    </source>
</evidence>
<sequence length="1285" mass="135306">MNRNKARNVGTVALGTVLLGLGCTQRNEADRSTELAFPEAEKSDPGASPRKQGYPEPEFGPLGRKAIAGSDATTPALGQFRSPVDPLPAVEDRKSTLLASASEGTIATVGEPRVSRPPAAISSAAKPANDGIPADRIDPAHTAEPQLSPGLGKLAGILEVARGGSDAEPEDIPAPLVAATEPVDWPEIDFTPDPAPEELAAAATMAESVVPTALSQASPIEPAVKANPALPPERAESAEDPPATAAPPSLAEPAKPAPVVIAVAEPTPAATRPATSPASGVDARTDPPLDRADTQLALGGDYSEVVRRRSIAARGSTAPTDDSAADAASGPAAKVPDLASVVPPRRSPIPMATVAPPQPQAAPAAANDDAAPSPAATPTAAMIPAARTTPTLGLGNAAPPATPAAAGFVANPQSAFTASAQPPELSYQDELILEVKVKGIDATDTVIAYGSRTGVYLPLGTLARILDIAIAVGDNGNYASGWVLSEQRTLTIDLHKRLLSLEGKESALPADAAVAFDGELYVRADQFERLLPLRIETDLRSQAILIETLEPFPFEERMRREAERRRLANRANPAGKVDWPRQETPYLLASVPVVGVELRATSDSTVGPRLEGNAQLAGDLGFLTAQAYLGGDSRKGLTTSLIEVGRTDPDAQLFGPLQATDFAVGDVSTLSMPIGLRSVTGRGATITNMPPESFSVFEKIDLRGILQDGYEVELYRNDILVGSTRDAVNGQYEFLQVPVDFGLNVFRLVFFGPQGQRNEEVRRITVGDGRLPAGKLVYRLGAVQKDENVLGVRDPDYNPPPDFGDWRATAELAYGISPGLTALASGAWFETPLETRWLAAAGIRTGIGRFAIKADAAMQDGGAFAFSGGVAGRFGNSAVTLAHTEYSGDFIDETRTIGGEILRRSTELDFNTSLDLGSPAGGLSIPLTARVRRIENASGRTQTNAALRASTRTSGLLLSNTFEYSHSSSTGAARLSQLFGNFDLATAGRSKTRGRLSLGYQLLPNPDLVTAGLEVDHAIDQDTAIRGSLSYAFRTKSPLVGLSAIRDFDRFTVALDGNYGLRDNAYSVGLRLGFSFGRDPLRGNLFMARPGLAGSGGASVRAFRDMDGDGAFGPGDSVLPEVDFAAFNQTATTGEDGIARLDRLGEGRPVAVQVDTSTLPDIDLAPVTQGIEIVPRPGRIHAADFPIVALSEVDGTVTFRQDGKPRGVSGVRLQLRNAQGKIVAYARTEIEGYYFFERVLPGSYTVELDPEQSQRLNLCADQPIALKVGYEADLIQRDIDIAVCQ</sequence>
<gene>
    <name evidence="6" type="ORF">NSO95_14645</name>
</gene>
<evidence type="ECO:0000256" key="3">
    <source>
        <dbReference type="ARBA" id="ARBA00022729"/>
    </source>
</evidence>
<feature type="region of interest" description="Disordered" evidence="4">
    <location>
        <begin position="353"/>
        <end position="377"/>
    </location>
</feature>
<protein>
    <recommendedName>
        <fullName evidence="5">SD-repeat containing protein B domain-containing protein</fullName>
    </recommendedName>
</protein>
<feature type="compositionally biased region" description="Low complexity" evidence="4">
    <location>
        <begin position="116"/>
        <end position="128"/>
    </location>
</feature>
<organism evidence="6 7">
    <name type="scientific">Parerythrobacter lacustris</name>
    <dbReference type="NCBI Taxonomy" id="2969984"/>
    <lineage>
        <taxon>Bacteria</taxon>
        <taxon>Pseudomonadati</taxon>
        <taxon>Pseudomonadota</taxon>
        <taxon>Alphaproteobacteria</taxon>
        <taxon>Sphingomonadales</taxon>
        <taxon>Erythrobacteraceae</taxon>
        <taxon>Parerythrobacter</taxon>
    </lineage>
</organism>
<dbReference type="SUPFAM" id="SSF49478">
    <property type="entry name" value="Cna protein B-type domain"/>
    <property type="match status" value="1"/>
</dbReference>
<evidence type="ECO:0000256" key="1">
    <source>
        <dbReference type="ARBA" id="ARBA00004613"/>
    </source>
</evidence>
<comment type="subcellular location">
    <subcellularLocation>
        <location evidence="1">Secreted</location>
    </subcellularLocation>
</comment>